<feature type="region of interest" description="Disordered" evidence="4">
    <location>
        <begin position="1"/>
        <end position="124"/>
    </location>
</feature>
<feature type="compositionally biased region" description="Basic and acidic residues" evidence="4">
    <location>
        <begin position="16"/>
        <end position="35"/>
    </location>
</feature>
<dbReference type="InterPro" id="IPR006652">
    <property type="entry name" value="Kelch_1"/>
</dbReference>
<dbReference type="UniPathway" id="UPA00143"/>
<dbReference type="GeneID" id="108674191"/>
<dbReference type="Gene3D" id="2.120.10.80">
    <property type="entry name" value="Kelch-type beta propeller"/>
    <property type="match status" value="2"/>
</dbReference>
<dbReference type="FunFam" id="1.25.40.420:FF:000001">
    <property type="entry name" value="Kelch-like family member 12"/>
    <property type="match status" value="1"/>
</dbReference>
<dbReference type="AlphaFoldDB" id="A0A8B7NV53"/>
<organism evidence="6 7">
    <name type="scientific">Hyalella azteca</name>
    <name type="common">Amphipod</name>
    <dbReference type="NCBI Taxonomy" id="294128"/>
    <lineage>
        <taxon>Eukaryota</taxon>
        <taxon>Metazoa</taxon>
        <taxon>Ecdysozoa</taxon>
        <taxon>Arthropoda</taxon>
        <taxon>Crustacea</taxon>
        <taxon>Multicrustacea</taxon>
        <taxon>Malacostraca</taxon>
        <taxon>Eumalacostraca</taxon>
        <taxon>Peracarida</taxon>
        <taxon>Amphipoda</taxon>
        <taxon>Senticaudata</taxon>
        <taxon>Talitrida</taxon>
        <taxon>Talitroidea</taxon>
        <taxon>Hyalellidae</taxon>
        <taxon>Hyalella</taxon>
    </lineage>
</organism>
<evidence type="ECO:0000256" key="1">
    <source>
        <dbReference type="ARBA" id="ARBA00022441"/>
    </source>
</evidence>
<sequence length="1050" mass="113986">MTGEGPQSSIPGTKSCPRDDKSTEKSARDNCSEVRRRLKHPIGSSFTLRPNMLRDYNSVNSPVSSTSTKPDNFSLLRDANLRSSSSRSASVPAPETSGSSRVSKSSNTAAKSTKSPDSSSSSRSFFFSEIPSGYFSLRRPFNRSPAGNKVQSQKEGTGSWSSACFSSLKSTTTQKVDQSKSCTSPLSPTKSVDCYPRPSSSRTRSDDTSSLGAVRTTKNFSPDEADSNRKEIRHLVTENCTTGGVLGGVFAGIRDSMSASASSCSANSNEHTAETKDGNTTTQFTINSTNKPYKNDVENGAAKLENLETMETTNSTTSSFPTANYRSSISENPTSASMNSSGLNTLKRNYSTANTTNSRPLLNNAHSISNSIDACINNVAHASSIMAGSGSYSSQRSSSTLFSSSGSAASLPSSLGISSLNQARTQSLLKNENRKSYACCNGTRAMTESSEGVWTEKSGESASSSGASSPCGGQPIGDMVHLTSDHATSAMKTMNSLRSNRQLCDIELVAGDTSVFAHKVVLAAASPYFTAMFINDVKERTAAQVVLREVDPSALCLLVNYAYSGDVVITEDNVQVLLPASNLLQMCSVRDACCKYLLRQLHPSNCLGIRAFADTHSCDELHSRSHKYALQNFPEVSCTEEFLALPLDKMLELISSPKLNVESEERVFTAVVSWIRHELVARQQHIAELLKHVRLPLLSRDFLTSMVDNEPLLQGHPECQALQLEALKYHLLPEQRNSFTSERTVERKPLGYKPYVFAVGGGSLFNLHSEVECYNPRTDRWMPVAPMKNRRSRTAAASLGRHLYVMGGYDGVSDISHCEVYQPSTNTWTTTTSMGTKRSCHGVGTLNGLIYCVGGYDGASCLNSVERFDPLTGIWSSCPAMACRRRHTKVAVLDQRLYAIAGFDTSNYQCSVETMDPREGKWCFAPALNTRRSSLGAVGVSGLGIYCAGGSDGAVSLSSVERFNPRRNAWEPITAMHSRRTTHELVTHDNFVYAIGGNDGSASLNSMERYDPKTNRWQIMPSMLARRSSVAVAVVECYSFEKVLLGKNHT</sequence>
<dbReference type="PRINTS" id="PR00501">
    <property type="entry name" value="KELCHREPEAT"/>
</dbReference>
<feature type="region of interest" description="Disordered" evidence="4">
    <location>
        <begin position="176"/>
        <end position="229"/>
    </location>
</feature>
<dbReference type="RefSeq" id="XP_018017595.1">
    <property type="nucleotide sequence ID" value="XM_018162106.2"/>
</dbReference>
<dbReference type="Pfam" id="PF07707">
    <property type="entry name" value="BACK"/>
    <property type="match status" value="1"/>
</dbReference>
<dbReference type="Gene3D" id="3.30.710.10">
    <property type="entry name" value="Potassium Channel Kv1.1, Chain A"/>
    <property type="match status" value="1"/>
</dbReference>
<reference evidence="7" key="1">
    <citation type="submission" date="2025-08" db="UniProtKB">
        <authorList>
            <consortium name="RefSeq"/>
        </authorList>
    </citation>
    <scope>IDENTIFICATION</scope>
    <source>
        <tissue evidence="7">Whole organism</tissue>
    </source>
</reference>
<gene>
    <name evidence="7" type="primary">LOC108674191</name>
</gene>
<dbReference type="Pfam" id="PF00651">
    <property type="entry name" value="BTB"/>
    <property type="match status" value="1"/>
</dbReference>
<feature type="region of interest" description="Disordered" evidence="4">
    <location>
        <begin position="449"/>
        <end position="470"/>
    </location>
</feature>
<evidence type="ECO:0000256" key="3">
    <source>
        <dbReference type="ARBA" id="ARBA00023203"/>
    </source>
</evidence>
<feature type="compositionally biased region" description="Low complexity" evidence="4">
    <location>
        <begin position="103"/>
        <end position="124"/>
    </location>
</feature>
<feature type="region of interest" description="Disordered" evidence="4">
    <location>
        <begin position="311"/>
        <end position="341"/>
    </location>
</feature>
<keyword evidence="6" id="KW-1185">Reference proteome</keyword>
<dbReference type="Proteomes" id="UP000694843">
    <property type="component" value="Unplaced"/>
</dbReference>
<proteinExistence type="predicted"/>
<dbReference type="SUPFAM" id="SSF50965">
    <property type="entry name" value="Galactose oxidase, central domain"/>
    <property type="match status" value="1"/>
</dbReference>
<evidence type="ECO:0000256" key="2">
    <source>
        <dbReference type="ARBA" id="ARBA00022737"/>
    </source>
</evidence>
<dbReference type="SUPFAM" id="SSF117281">
    <property type="entry name" value="Kelch motif"/>
    <property type="match status" value="1"/>
</dbReference>
<dbReference type="InterPro" id="IPR011043">
    <property type="entry name" value="Gal_Oxase/kelch_b-propeller"/>
</dbReference>
<dbReference type="OrthoDB" id="45365at2759"/>
<dbReference type="InterPro" id="IPR011705">
    <property type="entry name" value="BACK"/>
</dbReference>
<keyword evidence="3" id="KW-0009">Actin-binding</keyword>
<feature type="domain" description="BTB" evidence="5">
    <location>
        <begin position="504"/>
        <end position="571"/>
    </location>
</feature>
<dbReference type="InterPro" id="IPR011333">
    <property type="entry name" value="SKP1/BTB/POZ_sf"/>
</dbReference>
<evidence type="ECO:0000256" key="4">
    <source>
        <dbReference type="SAM" id="MobiDB-lite"/>
    </source>
</evidence>
<dbReference type="SMART" id="SM00875">
    <property type="entry name" value="BACK"/>
    <property type="match status" value="1"/>
</dbReference>
<keyword evidence="2" id="KW-0677">Repeat</keyword>
<dbReference type="GO" id="GO:0016567">
    <property type="term" value="P:protein ubiquitination"/>
    <property type="evidence" value="ECO:0007669"/>
    <property type="project" value="UniProtKB-UniPathway"/>
</dbReference>
<dbReference type="Gene3D" id="1.25.40.420">
    <property type="match status" value="1"/>
</dbReference>
<feature type="region of interest" description="Disordered" evidence="4">
    <location>
        <begin position="260"/>
        <end position="292"/>
    </location>
</feature>
<dbReference type="Pfam" id="PF01344">
    <property type="entry name" value="Kelch_1"/>
    <property type="match status" value="6"/>
</dbReference>
<feature type="compositionally biased region" description="Low complexity" evidence="4">
    <location>
        <begin position="460"/>
        <end position="469"/>
    </location>
</feature>
<dbReference type="FunFam" id="3.30.710.10:FF:000001">
    <property type="entry name" value="Kelch-like family member 20"/>
    <property type="match status" value="1"/>
</dbReference>
<dbReference type="InterPro" id="IPR015915">
    <property type="entry name" value="Kelch-typ_b-propeller"/>
</dbReference>
<dbReference type="SMART" id="SM00612">
    <property type="entry name" value="Kelch"/>
    <property type="match status" value="6"/>
</dbReference>
<feature type="compositionally biased region" description="Polar residues" evidence="4">
    <location>
        <begin position="278"/>
        <end position="292"/>
    </location>
</feature>
<dbReference type="KEGG" id="hazt:108674191"/>
<evidence type="ECO:0000313" key="7">
    <source>
        <dbReference type="RefSeq" id="XP_018017595.1"/>
    </source>
</evidence>
<dbReference type="PROSITE" id="PS50097">
    <property type="entry name" value="BTB"/>
    <property type="match status" value="1"/>
</dbReference>
<protein>
    <submittedName>
        <fullName evidence="7">Kelch-like protein 17</fullName>
    </submittedName>
</protein>
<evidence type="ECO:0000313" key="6">
    <source>
        <dbReference type="Proteomes" id="UP000694843"/>
    </source>
</evidence>
<dbReference type="PANTHER" id="PTHR24412">
    <property type="entry name" value="KELCH PROTEIN"/>
    <property type="match status" value="1"/>
</dbReference>
<name>A0A8B7NV53_HYAAZ</name>
<evidence type="ECO:0000259" key="5">
    <source>
        <dbReference type="PROSITE" id="PS50097"/>
    </source>
</evidence>
<dbReference type="PANTHER" id="PTHR24412:SF475">
    <property type="entry name" value="KELCH-LIKE PROTEIN 17"/>
    <property type="match status" value="1"/>
</dbReference>
<dbReference type="SUPFAM" id="SSF54695">
    <property type="entry name" value="POZ domain"/>
    <property type="match status" value="1"/>
</dbReference>
<feature type="compositionally biased region" description="Low complexity" evidence="4">
    <location>
        <begin position="57"/>
        <end position="90"/>
    </location>
</feature>
<feature type="compositionally biased region" description="Polar residues" evidence="4">
    <location>
        <begin position="320"/>
        <end position="341"/>
    </location>
</feature>
<feature type="compositionally biased region" description="Polar residues" evidence="4">
    <location>
        <begin position="1"/>
        <end position="12"/>
    </location>
</feature>
<keyword evidence="1" id="KW-0880">Kelch repeat</keyword>
<dbReference type="InterPro" id="IPR000210">
    <property type="entry name" value="BTB/POZ_dom"/>
</dbReference>
<feature type="compositionally biased region" description="Polar residues" evidence="4">
    <location>
        <begin position="176"/>
        <end position="190"/>
    </location>
</feature>
<dbReference type="GO" id="GO:0003779">
    <property type="term" value="F:actin binding"/>
    <property type="evidence" value="ECO:0007669"/>
    <property type="project" value="UniProtKB-KW"/>
</dbReference>
<accession>A0A8B7NV53</accession>
<dbReference type="SMART" id="SM00225">
    <property type="entry name" value="BTB"/>
    <property type="match status" value="1"/>
</dbReference>